<organism evidence="4 5">
    <name type="scientific">Agrilutibacter niabensis</name>
    <dbReference type="NCBI Taxonomy" id="380628"/>
    <lineage>
        <taxon>Bacteria</taxon>
        <taxon>Pseudomonadati</taxon>
        <taxon>Pseudomonadota</taxon>
        <taxon>Gammaproteobacteria</taxon>
        <taxon>Lysobacterales</taxon>
        <taxon>Lysobacteraceae</taxon>
        <taxon>Agrilutibacter</taxon>
    </lineage>
</organism>
<protein>
    <submittedName>
        <fullName evidence="4">Cold shock CspA family protein</fullName>
    </submittedName>
</protein>
<dbReference type="RefSeq" id="WP_310055639.1">
    <property type="nucleotide sequence ID" value="NZ_JAVDVW010000002.1"/>
</dbReference>
<proteinExistence type="predicted"/>
<keyword evidence="2" id="KW-0472">Membrane</keyword>
<dbReference type="PROSITE" id="PS00352">
    <property type="entry name" value="CSD_1"/>
    <property type="match status" value="1"/>
</dbReference>
<dbReference type="InterPro" id="IPR019844">
    <property type="entry name" value="CSD_CS"/>
</dbReference>
<comment type="caution">
    <text evidence="4">The sequence shown here is derived from an EMBL/GenBank/DDBJ whole genome shotgun (WGS) entry which is preliminary data.</text>
</comment>
<dbReference type="InterPro" id="IPR011129">
    <property type="entry name" value="CSD"/>
</dbReference>
<dbReference type="EMBL" id="JAVDVW010000002">
    <property type="protein sequence ID" value="MDR7100637.1"/>
    <property type="molecule type" value="Genomic_DNA"/>
</dbReference>
<dbReference type="CDD" id="cd04458">
    <property type="entry name" value="CSP_CDS"/>
    <property type="match status" value="1"/>
</dbReference>
<accession>A0ABU1VT77</accession>
<dbReference type="PANTHER" id="PTHR46565">
    <property type="entry name" value="COLD SHOCK DOMAIN PROTEIN 2"/>
    <property type="match status" value="1"/>
</dbReference>
<comment type="subcellular location">
    <subcellularLocation>
        <location evidence="1">Cytoplasm</location>
    </subcellularLocation>
</comment>
<evidence type="ECO:0000256" key="2">
    <source>
        <dbReference type="SAM" id="Phobius"/>
    </source>
</evidence>
<dbReference type="SMART" id="SM00357">
    <property type="entry name" value="CSP"/>
    <property type="match status" value="1"/>
</dbReference>
<evidence type="ECO:0000313" key="5">
    <source>
        <dbReference type="Proteomes" id="UP001267878"/>
    </source>
</evidence>
<dbReference type="Proteomes" id="UP001267878">
    <property type="component" value="Unassembled WGS sequence"/>
</dbReference>
<dbReference type="PANTHER" id="PTHR46565:SF20">
    <property type="entry name" value="COLD SHOCK DOMAIN-CONTAINING PROTEIN 4"/>
    <property type="match status" value="1"/>
</dbReference>
<evidence type="ECO:0000313" key="4">
    <source>
        <dbReference type="EMBL" id="MDR7100637.1"/>
    </source>
</evidence>
<dbReference type="Gene3D" id="2.40.50.140">
    <property type="entry name" value="Nucleic acid-binding proteins"/>
    <property type="match status" value="1"/>
</dbReference>
<sequence length="182" mass="19709">MRVHGNLSKWNDDRGFGFITPAQGSDELFVHISAFPRDGIRPRIGELVSFEVEPGNDGKQRAVRIQRPGRSAPMRRARGRELPASTPGPIGAVIGLLIVGAIGVYGYSTVTSRQTAAPVEFSAPAKSTAVDWSRCDGRTRCPQMTSCAEATYFIQHCPATEMDGDHDGVPCEDQWCGVESGF</sequence>
<dbReference type="Pfam" id="PF00313">
    <property type="entry name" value="CSD"/>
    <property type="match status" value="1"/>
</dbReference>
<reference evidence="4 5" key="1">
    <citation type="submission" date="2023-07" db="EMBL/GenBank/DDBJ databases">
        <title>Sorghum-associated microbial communities from plants grown in Nebraska, USA.</title>
        <authorList>
            <person name="Schachtman D."/>
        </authorList>
    </citation>
    <scope>NUCLEOTIDE SEQUENCE [LARGE SCALE GENOMIC DNA]</scope>
    <source>
        <strain evidence="4 5">BE187</strain>
    </source>
</reference>
<keyword evidence="5" id="KW-1185">Reference proteome</keyword>
<keyword evidence="2" id="KW-0812">Transmembrane</keyword>
<dbReference type="InterPro" id="IPR012340">
    <property type="entry name" value="NA-bd_OB-fold"/>
</dbReference>
<dbReference type="SUPFAM" id="SSF50249">
    <property type="entry name" value="Nucleic acid-binding proteins"/>
    <property type="match status" value="1"/>
</dbReference>
<dbReference type="InterPro" id="IPR002059">
    <property type="entry name" value="CSP_DNA-bd"/>
</dbReference>
<evidence type="ECO:0000259" key="3">
    <source>
        <dbReference type="PROSITE" id="PS51857"/>
    </source>
</evidence>
<keyword evidence="2" id="KW-1133">Transmembrane helix</keyword>
<dbReference type="Pfam" id="PF05901">
    <property type="entry name" value="Excalibur"/>
    <property type="match status" value="1"/>
</dbReference>
<dbReference type="InterPro" id="IPR008613">
    <property type="entry name" value="Excalibur_Ca-bd_domain"/>
</dbReference>
<feature type="transmembrane region" description="Helical" evidence="2">
    <location>
        <begin position="84"/>
        <end position="107"/>
    </location>
</feature>
<evidence type="ECO:0000256" key="1">
    <source>
        <dbReference type="RuleBase" id="RU000408"/>
    </source>
</evidence>
<gene>
    <name evidence="4" type="ORF">J2X04_003018</name>
</gene>
<feature type="domain" description="CSD" evidence="3">
    <location>
        <begin position="2"/>
        <end position="67"/>
    </location>
</feature>
<dbReference type="PROSITE" id="PS51857">
    <property type="entry name" value="CSD_2"/>
    <property type="match status" value="1"/>
</dbReference>
<name>A0ABU1VT77_9GAMM</name>